<feature type="transmembrane region" description="Helical" evidence="5">
    <location>
        <begin position="238"/>
        <end position="259"/>
    </location>
</feature>
<evidence type="ECO:0000256" key="4">
    <source>
        <dbReference type="ARBA" id="ARBA00023136"/>
    </source>
</evidence>
<evidence type="ECO:0000256" key="2">
    <source>
        <dbReference type="ARBA" id="ARBA00022692"/>
    </source>
</evidence>
<evidence type="ECO:0000259" key="6">
    <source>
        <dbReference type="Pfam" id="PF11970"/>
    </source>
</evidence>
<evidence type="ECO:0000313" key="7">
    <source>
        <dbReference type="EMBL" id="USW50932.1"/>
    </source>
</evidence>
<proteinExistence type="predicted"/>
<reference evidence="7" key="1">
    <citation type="submission" date="2022-06" db="EMBL/GenBank/DDBJ databases">
        <title>Complete genome sequences of two strains of the flax pathogen Septoria linicola.</title>
        <authorList>
            <person name="Lapalu N."/>
            <person name="Simon A."/>
            <person name="Demenou B."/>
            <person name="Paumier D."/>
            <person name="Guillot M.-P."/>
            <person name="Gout L."/>
            <person name="Valade R."/>
        </authorList>
    </citation>
    <scope>NUCLEOTIDE SEQUENCE</scope>
    <source>
        <strain evidence="7">SE15195</strain>
    </source>
</reference>
<keyword evidence="7" id="KW-0675">Receptor</keyword>
<keyword evidence="2 5" id="KW-0812">Transmembrane</keyword>
<feature type="transmembrane region" description="Helical" evidence="5">
    <location>
        <begin position="195"/>
        <end position="217"/>
    </location>
</feature>
<dbReference type="PANTHER" id="PTHR23112:SF37">
    <property type="entry name" value="G PROTEIN-COUPLED RECEPTOR GPR1"/>
    <property type="match status" value="1"/>
</dbReference>
<dbReference type="GO" id="GO:0007189">
    <property type="term" value="P:adenylate cyclase-activating G protein-coupled receptor signaling pathway"/>
    <property type="evidence" value="ECO:0007669"/>
    <property type="project" value="TreeGrafter"/>
</dbReference>
<feature type="transmembrane region" description="Helical" evidence="5">
    <location>
        <begin position="149"/>
        <end position="168"/>
    </location>
</feature>
<dbReference type="EMBL" id="CP099420">
    <property type="protein sequence ID" value="USW50932.1"/>
    <property type="molecule type" value="Genomic_DNA"/>
</dbReference>
<comment type="subcellular location">
    <subcellularLocation>
        <location evidence="1">Membrane</location>
        <topology evidence="1">Multi-pass membrane protein</topology>
    </subcellularLocation>
</comment>
<keyword evidence="8" id="KW-1185">Reference proteome</keyword>
<organism evidence="7 8">
    <name type="scientific">Septoria linicola</name>
    <dbReference type="NCBI Taxonomy" id="215465"/>
    <lineage>
        <taxon>Eukaryota</taxon>
        <taxon>Fungi</taxon>
        <taxon>Dikarya</taxon>
        <taxon>Ascomycota</taxon>
        <taxon>Pezizomycotina</taxon>
        <taxon>Dothideomycetes</taxon>
        <taxon>Dothideomycetidae</taxon>
        <taxon>Mycosphaerellales</taxon>
        <taxon>Mycosphaerellaceae</taxon>
        <taxon>Septoria</taxon>
    </lineage>
</organism>
<dbReference type="OrthoDB" id="100006at2759"/>
<keyword evidence="3 5" id="KW-1133">Transmembrane helix</keyword>
<evidence type="ECO:0000256" key="5">
    <source>
        <dbReference type="SAM" id="Phobius"/>
    </source>
</evidence>
<dbReference type="AlphaFoldDB" id="A0A9Q9AK89"/>
<feature type="transmembrane region" description="Helical" evidence="5">
    <location>
        <begin position="119"/>
        <end position="137"/>
    </location>
</feature>
<dbReference type="GO" id="GO:0004930">
    <property type="term" value="F:G protein-coupled receptor activity"/>
    <property type="evidence" value="ECO:0007669"/>
    <property type="project" value="TreeGrafter"/>
</dbReference>
<dbReference type="Proteomes" id="UP001056384">
    <property type="component" value="Chromosome 3"/>
</dbReference>
<dbReference type="Pfam" id="PF11970">
    <property type="entry name" value="GPR_Gpa2_C"/>
    <property type="match status" value="1"/>
</dbReference>
<keyword evidence="4 5" id="KW-0472">Membrane</keyword>
<dbReference type="Gene3D" id="1.20.1070.10">
    <property type="entry name" value="Rhodopsin 7-helix transmembrane proteins"/>
    <property type="match status" value="1"/>
</dbReference>
<gene>
    <name evidence="7" type="ORF">Slin15195_G042510</name>
</gene>
<evidence type="ECO:0000256" key="3">
    <source>
        <dbReference type="ARBA" id="ARBA00022989"/>
    </source>
</evidence>
<feature type="domain" description="G protein-coupled receptor GPR1/2/3 C-terminal" evidence="6">
    <location>
        <begin position="239"/>
        <end position="299"/>
    </location>
</feature>
<evidence type="ECO:0000256" key="1">
    <source>
        <dbReference type="ARBA" id="ARBA00004141"/>
    </source>
</evidence>
<evidence type="ECO:0000313" key="8">
    <source>
        <dbReference type="Proteomes" id="UP001056384"/>
    </source>
</evidence>
<protein>
    <submittedName>
        <fullName evidence="7">G protein-coupled receptor GPR1</fullName>
    </submittedName>
</protein>
<feature type="transmembrane region" description="Helical" evidence="5">
    <location>
        <begin position="33"/>
        <end position="57"/>
    </location>
</feature>
<dbReference type="PANTHER" id="PTHR23112">
    <property type="entry name" value="G PROTEIN-COUPLED RECEPTOR 157-RELATED"/>
    <property type="match status" value="1"/>
</dbReference>
<dbReference type="GO" id="GO:0005886">
    <property type="term" value="C:plasma membrane"/>
    <property type="evidence" value="ECO:0007669"/>
    <property type="project" value="TreeGrafter"/>
</dbReference>
<dbReference type="SUPFAM" id="SSF81321">
    <property type="entry name" value="Family A G protein-coupled receptor-like"/>
    <property type="match status" value="1"/>
</dbReference>
<dbReference type="InterPro" id="IPR022596">
    <property type="entry name" value="GPR1/2/3_C"/>
</dbReference>
<name>A0A9Q9AK89_9PEZI</name>
<feature type="transmembrane region" description="Helical" evidence="5">
    <location>
        <begin position="69"/>
        <end position="90"/>
    </location>
</feature>
<accession>A0A9Q9AK89</accession>
<sequence length="421" mass="47519">MDSNLSYPLPDPIVNSPTTLAGLPQDLRRGLTAVSVLAFVSLVSSSALCIHLGYHLFTWKQRSQVRANQFVVLIFNLILADVQQSVAFVINARWVHGDGIVIGTWACWAQGWFVSTGDLSSGLFTFAIAVHSLSDIVFDYRLSHRMFRLALLGLWSFNYLCAVIGLAMHPADFYVRAGAWCWINMKYINERLWLHYFWIIIAEFGTLVIYAFIFMVLRRRVRESFYTTSVVQLRAYSAAKLIIAYPTIYVVCTLPLVIARLKSMAGIHVEFIELCVAAAVITSNGWLDVLLYSITRQNLIFGPDMTNENVRAIDTFITSNWRPDRMFGTITTIEATLPRRPLRARLSKAQDEEDGIIDNLRNSSRLSVRADTTIQVSVEMLDVDQLGMRRFSTIEEGAGEGGNADCIKGRLSFEMEATEER</sequence>